<evidence type="ECO:0000256" key="1">
    <source>
        <dbReference type="ARBA" id="ARBA00012417"/>
    </source>
</evidence>
<dbReference type="SUPFAM" id="SSF48019">
    <property type="entry name" value="post-AAA+ oligomerization domain-like"/>
    <property type="match status" value="1"/>
</dbReference>
<evidence type="ECO:0000256" key="6">
    <source>
        <dbReference type="ARBA" id="ARBA00034754"/>
    </source>
</evidence>
<dbReference type="Pfam" id="PF21694">
    <property type="entry name" value="DNA_pol3_delta_C"/>
    <property type="match status" value="1"/>
</dbReference>
<dbReference type="Gene3D" id="1.20.272.10">
    <property type="match status" value="1"/>
</dbReference>
<evidence type="ECO:0000259" key="8">
    <source>
        <dbReference type="Pfam" id="PF21694"/>
    </source>
</evidence>
<name>A0A2H0VER6_9BACT</name>
<evidence type="ECO:0000256" key="4">
    <source>
        <dbReference type="ARBA" id="ARBA00022705"/>
    </source>
</evidence>
<keyword evidence="3" id="KW-0548">Nucleotidyltransferase</keyword>
<dbReference type="InterPro" id="IPR005790">
    <property type="entry name" value="DNA_polIII_delta"/>
</dbReference>
<dbReference type="Gene3D" id="1.10.8.60">
    <property type="match status" value="1"/>
</dbReference>
<organism evidence="9 10">
    <name type="scientific">Candidatus Doudnabacteria bacterium CG10_big_fil_rev_8_21_14_0_10_41_10</name>
    <dbReference type="NCBI Taxonomy" id="1974551"/>
    <lineage>
        <taxon>Bacteria</taxon>
        <taxon>Candidatus Doudnaibacteriota</taxon>
    </lineage>
</organism>
<feature type="domain" description="DNA polymerase III delta subunit-like C-terminal" evidence="8">
    <location>
        <begin position="229"/>
        <end position="350"/>
    </location>
</feature>
<dbReference type="GO" id="GO:0003887">
    <property type="term" value="F:DNA-directed DNA polymerase activity"/>
    <property type="evidence" value="ECO:0007669"/>
    <property type="project" value="UniProtKB-KW"/>
</dbReference>
<keyword evidence="2" id="KW-0808">Transferase</keyword>
<keyword evidence="4" id="KW-0235">DNA replication</keyword>
<evidence type="ECO:0000256" key="5">
    <source>
        <dbReference type="ARBA" id="ARBA00022932"/>
    </source>
</evidence>
<dbReference type="InterPro" id="IPR048466">
    <property type="entry name" value="DNA_pol3_delta-like_C"/>
</dbReference>
<dbReference type="GO" id="GO:0006261">
    <property type="term" value="P:DNA-templated DNA replication"/>
    <property type="evidence" value="ECO:0007669"/>
    <property type="project" value="TreeGrafter"/>
</dbReference>
<evidence type="ECO:0000256" key="7">
    <source>
        <dbReference type="ARBA" id="ARBA00049244"/>
    </source>
</evidence>
<proteinExistence type="inferred from homology"/>
<comment type="catalytic activity">
    <reaction evidence="7">
        <text>DNA(n) + a 2'-deoxyribonucleoside 5'-triphosphate = DNA(n+1) + diphosphate</text>
        <dbReference type="Rhea" id="RHEA:22508"/>
        <dbReference type="Rhea" id="RHEA-COMP:17339"/>
        <dbReference type="Rhea" id="RHEA-COMP:17340"/>
        <dbReference type="ChEBI" id="CHEBI:33019"/>
        <dbReference type="ChEBI" id="CHEBI:61560"/>
        <dbReference type="ChEBI" id="CHEBI:173112"/>
        <dbReference type="EC" id="2.7.7.7"/>
    </reaction>
</comment>
<dbReference type="InterPro" id="IPR008921">
    <property type="entry name" value="DNA_pol3_clamp-load_cplx_C"/>
</dbReference>
<dbReference type="GO" id="GO:0009360">
    <property type="term" value="C:DNA polymerase III complex"/>
    <property type="evidence" value="ECO:0007669"/>
    <property type="project" value="TreeGrafter"/>
</dbReference>
<evidence type="ECO:0000256" key="3">
    <source>
        <dbReference type="ARBA" id="ARBA00022695"/>
    </source>
</evidence>
<dbReference type="AlphaFoldDB" id="A0A2H0VER6"/>
<dbReference type="Proteomes" id="UP000230557">
    <property type="component" value="Unassembled WGS sequence"/>
</dbReference>
<evidence type="ECO:0000313" key="9">
    <source>
        <dbReference type="EMBL" id="PIR97586.1"/>
    </source>
</evidence>
<comment type="caution">
    <text evidence="9">The sequence shown here is derived from an EMBL/GenBank/DDBJ whole genome shotgun (WGS) entry which is preliminary data.</text>
</comment>
<dbReference type="PANTHER" id="PTHR34388">
    <property type="entry name" value="DNA POLYMERASE III SUBUNIT DELTA"/>
    <property type="match status" value="1"/>
</dbReference>
<accession>A0A2H0VER6</accession>
<protein>
    <recommendedName>
        <fullName evidence="1">DNA-directed DNA polymerase</fullName>
        <ecNumber evidence="1">2.7.7.7</ecNumber>
    </recommendedName>
</protein>
<dbReference type="EMBL" id="PFAJ01000007">
    <property type="protein sequence ID" value="PIR97586.1"/>
    <property type="molecule type" value="Genomic_DNA"/>
</dbReference>
<gene>
    <name evidence="9" type="ORF">COT91_00725</name>
</gene>
<dbReference type="InterPro" id="IPR027417">
    <property type="entry name" value="P-loop_NTPase"/>
</dbReference>
<reference evidence="10" key="1">
    <citation type="submission" date="2017-09" db="EMBL/GenBank/DDBJ databases">
        <title>Depth-based differentiation of microbial function through sediment-hosted aquifers and enrichment of novel symbionts in the deep terrestrial subsurface.</title>
        <authorList>
            <person name="Probst A.J."/>
            <person name="Ladd B."/>
            <person name="Jarett J.K."/>
            <person name="Geller-Mcgrath D.E."/>
            <person name="Sieber C.M.K."/>
            <person name="Emerson J.B."/>
            <person name="Anantharaman K."/>
            <person name="Thomas B.C."/>
            <person name="Malmstrom R."/>
            <person name="Stieglmeier M."/>
            <person name="Klingl A."/>
            <person name="Woyke T."/>
            <person name="Ryan C.M."/>
            <person name="Banfield J.F."/>
        </authorList>
    </citation>
    <scope>NUCLEOTIDE SEQUENCE [LARGE SCALE GENOMIC DNA]</scope>
</reference>
<dbReference type="EC" id="2.7.7.7" evidence="1"/>
<dbReference type="PANTHER" id="PTHR34388:SF1">
    <property type="entry name" value="DNA POLYMERASE III SUBUNIT DELTA"/>
    <property type="match status" value="1"/>
</dbReference>
<dbReference type="NCBIfam" id="TIGR01128">
    <property type="entry name" value="holA"/>
    <property type="match status" value="1"/>
</dbReference>
<evidence type="ECO:0000313" key="10">
    <source>
        <dbReference type="Proteomes" id="UP000230557"/>
    </source>
</evidence>
<sequence>MSKTKATTKSKPRIFLFQGEDDYTAALKVKEWKNAFSKKYSSSGIKVVDADEFADGLVENIKNSIASTGLFSQTQLIIVKNIFQQKIDVLAGVAELLPQTPEDTFLIFWEKKTVKKNLKLYKKLIELEKKGQAKMYDFKIPGGVAFDGFIKSYSEKHGASMERNAVNKLARLLGRDLQERVKTSFGYEAKQVFNLWQVTNEIEKLATYAKGAVITEKDVTMLVSAKFSENIFQITEALGSKNIKKTQALLDQMIDTTRMTEGDVKGKALVILGALAAQFRGLLQLHDAKNGNSLQGLGWSPFRIRANERLLNYFSEKELREIMKKLLVIDKKLKSTNLPPKVLFSNFISELVR</sequence>
<dbReference type="Gene3D" id="3.40.50.300">
    <property type="entry name" value="P-loop containing nucleotide triphosphate hydrolases"/>
    <property type="match status" value="1"/>
</dbReference>
<dbReference type="GO" id="GO:0003677">
    <property type="term" value="F:DNA binding"/>
    <property type="evidence" value="ECO:0007669"/>
    <property type="project" value="InterPro"/>
</dbReference>
<keyword evidence="5" id="KW-0239">DNA-directed DNA polymerase</keyword>
<evidence type="ECO:0000256" key="2">
    <source>
        <dbReference type="ARBA" id="ARBA00022679"/>
    </source>
</evidence>
<comment type="similarity">
    <text evidence="6">Belongs to the DNA polymerase HolA subunit family.</text>
</comment>